<evidence type="ECO:0000313" key="4">
    <source>
        <dbReference type="Proteomes" id="UP000218505"/>
    </source>
</evidence>
<accession>A0A290Z5U5</accession>
<dbReference type="GO" id="GO:0016810">
    <property type="term" value="F:hydrolase activity, acting on carbon-nitrogen (but not peptide) bonds"/>
    <property type="evidence" value="ECO:0007669"/>
    <property type="project" value="InterPro"/>
</dbReference>
<sequence length="482" mass="50583">MPLPLADLLITGGSVLLGDPRDGRFARADVLVRDGLIAAIGPDLEAPGADRVDAAGAFVLPGFVDTHHHLWEASLRGLTADWSALDFFWGVRAHHAGAHEARDVHAGTYAGAVAALDAGITTVLDVAHAVNTPEHAREGLRAVREAGVRALFCYGLTTTPGAEAFTAEQRLADLRALHANEFTSQHATTRVRLGLAVNDIGSVPWTQTRTEFHLARELGLPSTVHSRSLWGELSAPEITWLHRDGLLAADQVHAHANAATDEELALLAEAGAAVSSTPETELMLGLGYPALTRAAQLGIPTGLGTDIQAGSPADPFAWMRAALQAVRGRRHQRVLETEGSAGLGAPTPSVRDVLHHATLGGARALGLGEVTGSLEVGKAADVLVLRTDGVHQRPVVDPVATVVLHSRASDVDTVLVAGEVVKRAGLLLGDRADRATDLADTTWARLTPRINARGGLLPPRPEGVLKHMAAAGAANAPEWARD</sequence>
<keyword evidence="1" id="KW-0378">Hydrolase</keyword>
<evidence type="ECO:0000313" key="3">
    <source>
        <dbReference type="EMBL" id="ATE54376.1"/>
    </source>
</evidence>
<dbReference type="InterPro" id="IPR032466">
    <property type="entry name" value="Metal_Hydrolase"/>
</dbReference>
<name>A0A290Z5U5_9PSEU</name>
<feature type="domain" description="Amidohydrolase-related" evidence="2">
    <location>
        <begin position="58"/>
        <end position="421"/>
    </location>
</feature>
<dbReference type="SUPFAM" id="SSF51556">
    <property type="entry name" value="Metallo-dependent hydrolases"/>
    <property type="match status" value="1"/>
</dbReference>
<dbReference type="NCBIfam" id="NF006056">
    <property type="entry name" value="PRK08204.1"/>
    <property type="match status" value="1"/>
</dbReference>
<dbReference type="AlphaFoldDB" id="A0A290Z5U5"/>
<dbReference type="InterPro" id="IPR006680">
    <property type="entry name" value="Amidohydro-rel"/>
</dbReference>
<protein>
    <submittedName>
        <fullName evidence="3">Amidohydrolase</fullName>
    </submittedName>
</protein>
<dbReference type="RefSeq" id="WP_096493464.1">
    <property type="nucleotide sequence ID" value="NZ_CP023445.1"/>
</dbReference>
<gene>
    <name evidence="3" type="ORF">CNX65_14640</name>
</gene>
<dbReference type="InterPro" id="IPR011059">
    <property type="entry name" value="Metal-dep_hydrolase_composite"/>
</dbReference>
<organism evidence="3 4">
    <name type="scientific">Actinosynnema pretiosum</name>
    <dbReference type="NCBI Taxonomy" id="42197"/>
    <lineage>
        <taxon>Bacteria</taxon>
        <taxon>Bacillati</taxon>
        <taxon>Actinomycetota</taxon>
        <taxon>Actinomycetes</taxon>
        <taxon>Pseudonocardiales</taxon>
        <taxon>Pseudonocardiaceae</taxon>
        <taxon>Actinosynnema</taxon>
    </lineage>
</organism>
<dbReference type="Gene3D" id="3.20.20.140">
    <property type="entry name" value="Metal-dependent hydrolases"/>
    <property type="match status" value="1"/>
</dbReference>
<keyword evidence="4" id="KW-1185">Reference proteome</keyword>
<dbReference type="KEGG" id="apre:CNX65_14640"/>
<dbReference type="Proteomes" id="UP000218505">
    <property type="component" value="Chromosome"/>
</dbReference>
<reference evidence="3" key="1">
    <citation type="submission" date="2017-09" db="EMBL/GenBank/DDBJ databases">
        <title>Complete Genome Sequence of ansamitocin-producing Bacterium Actinosynnema pretiosum X47.</title>
        <authorList>
            <person name="Cao G."/>
            <person name="Zong G."/>
            <person name="Zhong C."/>
            <person name="Fu J."/>
        </authorList>
    </citation>
    <scope>NUCLEOTIDE SEQUENCE [LARGE SCALE GENOMIC DNA]</scope>
    <source>
        <strain evidence="3">X47</strain>
    </source>
</reference>
<dbReference type="InterPro" id="IPR050287">
    <property type="entry name" value="MTA/SAH_deaminase"/>
</dbReference>
<dbReference type="Pfam" id="PF01979">
    <property type="entry name" value="Amidohydro_1"/>
    <property type="match status" value="1"/>
</dbReference>
<proteinExistence type="predicted"/>
<evidence type="ECO:0000256" key="1">
    <source>
        <dbReference type="ARBA" id="ARBA00022801"/>
    </source>
</evidence>
<dbReference type="Gene3D" id="2.30.40.10">
    <property type="entry name" value="Urease, subunit C, domain 1"/>
    <property type="match status" value="1"/>
</dbReference>
<evidence type="ECO:0000259" key="2">
    <source>
        <dbReference type="Pfam" id="PF01979"/>
    </source>
</evidence>
<dbReference type="PANTHER" id="PTHR43794:SF11">
    <property type="entry name" value="AMIDOHYDROLASE-RELATED DOMAIN-CONTAINING PROTEIN"/>
    <property type="match status" value="1"/>
</dbReference>
<dbReference type="PANTHER" id="PTHR43794">
    <property type="entry name" value="AMINOHYDROLASE SSNA-RELATED"/>
    <property type="match status" value="1"/>
</dbReference>
<dbReference type="SUPFAM" id="SSF51338">
    <property type="entry name" value="Composite domain of metallo-dependent hydrolases"/>
    <property type="match status" value="1"/>
</dbReference>
<dbReference type="EMBL" id="CP023445">
    <property type="protein sequence ID" value="ATE54376.1"/>
    <property type="molecule type" value="Genomic_DNA"/>
</dbReference>